<dbReference type="Proteomes" id="UP000243140">
    <property type="component" value="Unassembled WGS sequence"/>
</dbReference>
<dbReference type="CDD" id="cd05269">
    <property type="entry name" value="TMR_SDR_a"/>
    <property type="match status" value="1"/>
</dbReference>
<proteinExistence type="predicted"/>
<dbReference type="PANTHER" id="PTHR43162">
    <property type="match status" value="1"/>
</dbReference>
<protein>
    <recommendedName>
        <fullName evidence="1">NAD(P)-binding domain-containing protein</fullName>
    </recommendedName>
</protein>
<organism evidence="2 3">
    <name type="scientific">Mycobacterium malmoense</name>
    <dbReference type="NCBI Taxonomy" id="1780"/>
    <lineage>
        <taxon>Bacteria</taxon>
        <taxon>Bacillati</taxon>
        <taxon>Actinomycetota</taxon>
        <taxon>Actinomycetes</taxon>
        <taxon>Mycobacteriales</taxon>
        <taxon>Mycobacteriaceae</taxon>
        <taxon>Mycobacterium</taxon>
    </lineage>
</organism>
<keyword evidence="3" id="KW-1185">Reference proteome</keyword>
<evidence type="ECO:0000313" key="2">
    <source>
        <dbReference type="EMBL" id="ORA84246.1"/>
    </source>
</evidence>
<dbReference type="Pfam" id="PF13460">
    <property type="entry name" value="NAD_binding_10"/>
    <property type="match status" value="1"/>
</dbReference>
<name>A0ABX3SVT4_MYCMA</name>
<reference evidence="2 3" key="1">
    <citation type="submission" date="2017-02" db="EMBL/GenBank/DDBJ databases">
        <title>The new phylogeny of genus Mycobacterium.</title>
        <authorList>
            <person name="Tortoli E."/>
            <person name="Trovato A."/>
            <person name="Cirillo D.M."/>
        </authorList>
    </citation>
    <scope>NUCLEOTIDE SEQUENCE [LARGE SCALE GENOMIC DNA]</scope>
    <source>
        <strain evidence="2 3">IP1130001</strain>
    </source>
</reference>
<sequence length="288" mass="30343">MHDSGSTTYLVTGATGNVGGRVADGLLGRGEHPRVFVRDAGKAAERYGGLVDVRVGDFADPASLARAVEGVDVMFLVTAGPDLADRDKSAVDVAKSAGVRRVVKLSTLDVGSGVGTGVWHREGEAAIRGSGVGFVFVQPSGFMDNFLAWAASIKTDGTVRCCAGDGRIPFIHSEDIAAVAVEAMTSPRYMGQSLPITGPKALSFADMTAKVGSAIGRQLRFEAIPDEQERRQQAARGVPEALIEARLEIFRAIRAGEQASLTGNVASILGRQPISFDRWAEQNAAAFR</sequence>
<dbReference type="Gene3D" id="3.40.50.720">
    <property type="entry name" value="NAD(P)-binding Rossmann-like Domain"/>
    <property type="match status" value="1"/>
</dbReference>
<evidence type="ECO:0000313" key="3">
    <source>
        <dbReference type="Proteomes" id="UP000243140"/>
    </source>
</evidence>
<dbReference type="InterPro" id="IPR036291">
    <property type="entry name" value="NAD(P)-bd_dom_sf"/>
</dbReference>
<dbReference type="RefSeq" id="WP_083010046.1">
    <property type="nucleotide sequence ID" value="NZ_CP060015.1"/>
</dbReference>
<dbReference type="PANTHER" id="PTHR43162:SF1">
    <property type="entry name" value="PRESTALK A DIFFERENTIATION PROTEIN A"/>
    <property type="match status" value="1"/>
</dbReference>
<evidence type="ECO:0000259" key="1">
    <source>
        <dbReference type="Pfam" id="PF13460"/>
    </source>
</evidence>
<accession>A0ABX3SVT4</accession>
<gene>
    <name evidence="2" type="ORF">BST29_07045</name>
</gene>
<feature type="domain" description="NAD(P)-binding" evidence="1">
    <location>
        <begin position="13"/>
        <end position="187"/>
    </location>
</feature>
<dbReference type="SUPFAM" id="SSF51735">
    <property type="entry name" value="NAD(P)-binding Rossmann-fold domains"/>
    <property type="match status" value="1"/>
</dbReference>
<dbReference type="InterPro" id="IPR016040">
    <property type="entry name" value="NAD(P)-bd_dom"/>
</dbReference>
<dbReference type="EMBL" id="MVHV01000005">
    <property type="protein sequence ID" value="ORA84246.1"/>
    <property type="molecule type" value="Genomic_DNA"/>
</dbReference>
<comment type="caution">
    <text evidence="2">The sequence shown here is derived from an EMBL/GenBank/DDBJ whole genome shotgun (WGS) entry which is preliminary data.</text>
</comment>
<dbReference type="Gene3D" id="3.90.25.10">
    <property type="entry name" value="UDP-galactose 4-epimerase, domain 1"/>
    <property type="match status" value="1"/>
</dbReference>
<dbReference type="InterPro" id="IPR051604">
    <property type="entry name" value="Ergot_Alk_Oxidoreductase"/>
</dbReference>